<dbReference type="InterPro" id="IPR013767">
    <property type="entry name" value="PAS_fold"/>
</dbReference>
<dbReference type="InterPro" id="IPR003018">
    <property type="entry name" value="GAF"/>
</dbReference>
<feature type="domain" description="EAL" evidence="2">
    <location>
        <begin position="469"/>
        <end position="722"/>
    </location>
</feature>
<dbReference type="Gene3D" id="3.30.450.40">
    <property type="match status" value="1"/>
</dbReference>
<dbReference type="SMART" id="SM00052">
    <property type="entry name" value="EAL"/>
    <property type="match status" value="1"/>
</dbReference>
<evidence type="ECO:0000313" key="4">
    <source>
        <dbReference type="EMBL" id="MFD1949330.1"/>
    </source>
</evidence>
<evidence type="ECO:0000259" key="1">
    <source>
        <dbReference type="PROSITE" id="PS50112"/>
    </source>
</evidence>
<dbReference type="Gene3D" id="3.30.450.20">
    <property type="entry name" value="PAS domain"/>
    <property type="match status" value="1"/>
</dbReference>
<dbReference type="InterPro" id="IPR001633">
    <property type="entry name" value="EAL_dom"/>
</dbReference>
<dbReference type="Pfam" id="PF00563">
    <property type="entry name" value="EAL"/>
    <property type="match status" value="1"/>
</dbReference>
<evidence type="ECO:0000313" key="5">
    <source>
        <dbReference type="Proteomes" id="UP001597400"/>
    </source>
</evidence>
<dbReference type="NCBIfam" id="TIGR00229">
    <property type="entry name" value="sensory_box"/>
    <property type="match status" value="1"/>
</dbReference>
<dbReference type="CDD" id="cd01948">
    <property type="entry name" value="EAL"/>
    <property type="match status" value="1"/>
</dbReference>
<evidence type="ECO:0000259" key="3">
    <source>
        <dbReference type="PROSITE" id="PS50887"/>
    </source>
</evidence>
<proteinExistence type="predicted"/>
<dbReference type="PROSITE" id="PS50112">
    <property type="entry name" value="PAS"/>
    <property type="match status" value="1"/>
</dbReference>
<dbReference type="InterPro" id="IPR029787">
    <property type="entry name" value="Nucleotide_cyclase"/>
</dbReference>
<dbReference type="SMART" id="SM00267">
    <property type="entry name" value="GGDEF"/>
    <property type="match status" value="1"/>
</dbReference>
<protein>
    <submittedName>
        <fullName evidence="4">Bifunctional diguanylate cyclase/phosphodiesterase</fullName>
    </submittedName>
</protein>
<dbReference type="PROSITE" id="PS50887">
    <property type="entry name" value="GGDEF"/>
    <property type="match status" value="1"/>
</dbReference>
<sequence length="726" mass="78796">MRAAPHLLNEDARLLALAAYDIQPNVEDPALTRIVGLAARMFSAPVALISLVGRDTQQFAARIGVDACSAPRDTSFCGHVIAQDDIMVVNDATLDVRFADNPNVVDGLRVRFYAGVPLRSPDGFALGTLCVNDHRPRNGMSDADRENLRTLGALVTDRLETRRAVTAGAVEQSRFQSIAATSPDGIVCADDMGRITFWNAGCERVFGFSAEEAIGQQIDLIVPARMRGGHDGGLRRAALGGPTFMVGTTVELDAEHKDGTEFPIELSLSMWREGTQASFGAIIRDIRERRANETRLFNMAHLDGLTALPNRAVMLTRIGECMAANEPLAVLMLDLDGFKNVNDTLGHTAGDVVLREVARRVLECIRPIDTVARLGGDEFAIMIPGTGSARGTVGAVADQMIAAIGAPYVIDGQVIHIGASIGIASAPDDGDHAEDLLSAADLAMYHAKGEGRNCRRFFTPPLRDAVVHRRAFEGELRRAIDEGEFELFYQPQVRISDGVLLGVEALLRWRHPEQGLLEPARFLPTIENGLLAPDVGRWVLETACDHAVALRGRMPALVMGVNLFGAQFRTGRLAEEVIGVLARTGLPPTALELEITENIALRHDETMLPPLKVLRELGVGVAFDDFGTGFASLSLLKRYPLTRLKIDRSFIREIGTDRSDTAVVSAMVFLSRGLGIEVIAEGVETEEQRDLLRACGCDVVQGYLYGKPMALSDLHDFIGMQLRMVA</sequence>
<dbReference type="SMART" id="SM00065">
    <property type="entry name" value="GAF"/>
    <property type="match status" value="1"/>
</dbReference>
<feature type="domain" description="PAS" evidence="1">
    <location>
        <begin position="171"/>
        <end position="223"/>
    </location>
</feature>
<dbReference type="PROSITE" id="PS50883">
    <property type="entry name" value="EAL"/>
    <property type="match status" value="1"/>
</dbReference>
<comment type="caution">
    <text evidence="4">The sequence shown here is derived from an EMBL/GenBank/DDBJ whole genome shotgun (WGS) entry which is preliminary data.</text>
</comment>
<feature type="domain" description="GGDEF" evidence="3">
    <location>
        <begin position="326"/>
        <end position="460"/>
    </location>
</feature>
<dbReference type="RefSeq" id="WP_380926782.1">
    <property type="nucleotide sequence ID" value="NZ_JBHUGS010000001.1"/>
</dbReference>
<organism evidence="4 5">
    <name type="scientific">Sphingomonas arantia</name>
    <dbReference type="NCBI Taxonomy" id="1460676"/>
    <lineage>
        <taxon>Bacteria</taxon>
        <taxon>Pseudomonadati</taxon>
        <taxon>Pseudomonadota</taxon>
        <taxon>Alphaproteobacteria</taxon>
        <taxon>Sphingomonadales</taxon>
        <taxon>Sphingomonadaceae</taxon>
        <taxon>Sphingomonas</taxon>
    </lineage>
</organism>
<dbReference type="CDD" id="cd01949">
    <property type="entry name" value="GGDEF"/>
    <property type="match status" value="1"/>
</dbReference>
<dbReference type="InterPro" id="IPR043128">
    <property type="entry name" value="Rev_trsase/Diguanyl_cyclase"/>
</dbReference>
<dbReference type="SUPFAM" id="SSF55785">
    <property type="entry name" value="PYP-like sensor domain (PAS domain)"/>
    <property type="match status" value="1"/>
</dbReference>
<dbReference type="Pfam" id="PF01590">
    <property type="entry name" value="GAF"/>
    <property type="match status" value="1"/>
</dbReference>
<dbReference type="SUPFAM" id="SSF55073">
    <property type="entry name" value="Nucleotide cyclase"/>
    <property type="match status" value="1"/>
</dbReference>
<dbReference type="SUPFAM" id="SSF55781">
    <property type="entry name" value="GAF domain-like"/>
    <property type="match status" value="1"/>
</dbReference>
<dbReference type="InterPro" id="IPR035919">
    <property type="entry name" value="EAL_sf"/>
</dbReference>
<name>A0ABW4TTW1_9SPHN</name>
<dbReference type="Gene3D" id="3.20.20.450">
    <property type="entry name" value="EAL domain"/>
    <property type="match status" value="1"/>
</dbReference>
<dbReference type="CDD" id="cd00130">
    <property type="entry name" value="PAS"/>
    <property type="match status" value="1"/>
</dbReference>
<dbReference type="InterPro" id="IPR035965">
    <property type="entry name" value="PAS-like_dom_sf"/>
</dbReference>
<dbReference type="InterPro" id="IPR000014">
    <property type="entry name" value="PAS"/>
</dbReference>
<dbReference type="Pfam" id="PF00989">
    <property type="entry name" value="PAS"/>
    <property type="match status" value="1"/>
</dbReference>
<dbReference type="SUPFAM" id="SSF141868">
    <property type="entry name" value="EAL domain-like"/>
    <property type="match status" value="1"/>
</dbReference>
<dbReference type="Proteomes" id="UP001597400">
    <property type="component" value="Unassembled WGS sequence"/>
</dbReference>
<dbReference type="PANTHER" id="PTHR44757:SF2">
    <property type="entry name" value="BIOFILM ARCHITECTURE MAINTENANCE PROTEIN MBAA"/>
    <property type="match status" value="1"/>
</dbReference>
<dbReference type="InterPro" id="IPR029016">
    <property type="entry name" value="GAF-like_dom_sf"/>
</dbReference>
<evidence type="ECO:0000259" key="2">
    <source>
        <dbReference type="PROSITE" id="PS50883"/>
    </source>
</evidence>
<dbReference type="PANTHER" id="PTHR44757">
    <property type="entry name" value="DIGUANYLATE CYCLASE DGCP"/>
    <property type="match status" value="1"/>
</dbReference>
<dbReference type="SMART" id="SM00091">
    <property type="entry name" value="PAS"/>
    <property type="match status" value="1"/>
</dbReference>
<keyword evidence="5" id="KW-1185">Reference proteome</keyword>
<dbReference type="InterPro" id="IPR052155">
    <property type="entry name" value="Biofilm_reg_signaling"/>
</dbReference>
<accession>A0ABW4TTW1</accession>
<dbReference type="Pfam" id="PF00990">
    <property type="entry name" value="GGDEF"/>
    <property type="match status" value="1"/>
</dbReference>
<dbReference type="EMBL" id="JBHUGS010000001">
    <property type="protein sequence ID" value="MFD1949330.1"/>
    <property type="molecule type" value="Genomic_DNA"/>
</dbReference>
<dbReference type="Gene3D" id="3.30.70.270">
    <property type="match status" value="1"/>
</dbReference>
<dbReference type="InterPro" id="IPR000160">
    <property type="entry name" value="GGDEF_dom"/>
</dbReference>
<reference evidence="5" key="1">
    <citation type="journal article" date="2019" name="Int. J. Syst. Evol. Microbiol.">
        <title>The Global Catalogue of Microorganisms (GCM) 10K type strain sequencing project: providing services to taxonomists for standard genome sequencing and annotation.</title>
        <authorList>
            <consortium name="The Broad Institute Genomics Platform"/>
            <consortium name="The Broad Institute Genome Sequencing Center for Infectious Disease"/>
            <person name="Wu L."/>
            <person name="Ma J."/>
        </authorList>
    </citation>
    <scope>NUCLEOTIDE SEQUENCE [LARGE SCALE GENOMIC DNA]</scope>
    <source>
        <strain evidence="5">CGMCC 1.12702</strain>
    </source>
</reference>
<gene>
    <name evidence="4" type="ORF">ACFSGX_00940</name>
</gene>
<dbReference type="NCBIfam" id="TIGR00254">
    <property type="entry name" value="GGDEF"/>
    <property type="match status" value="1"/>
</dbReference>